<dbReference type="InterPro" id="IPR036361">
    <property type="entry name" value="SAP_dom_sf"/>
</dbReference>
<protein>
    <recommendedName>
        <fullName evidence="3">Rho termination factor N-terminal domain-containing protein</fullName>
    </recommendedName>
</protein>
<accession>A0A9D4I1K0</accession>
<organism evidence="1 2">
    <name type="scientific">Dreissena polymorpha</name>
    <name type="common">Zebra mussel</name>
    <name type="synonym">Mytilus polymorpha</name>
    <dbReference type="NCBI Taxonomy" id="45954"/>
    <lineage>
        <taxon>Eukaryota</taxon>
        <taxon>Metazoa</taxon>
        <taxon>Spiralia</taxon>
        <taxon>Lophotrochozoa</taxon>
        <taxon>Mollusca</taxon>
        <taxon>Bivalvia</taxon>
        <taxon>Autobranchia</taxon>
        <taxon>Heteroconchia</taxon>
        <taxon>Euheterodonta</taxon>
        <taxon>Imparidentia</taxon>
        <taxon>Neoheterodontei</taxon>
        <taxon>Myida</taxon>
        <taxon>Dreissenoidea</taxon>
        <taxon>Dreissenidae</taxon>
        <taxon>Dreissena</taxon>
    </lineage>
</organism>
<gene>
    <name evidence="1" type="ORF">DPMN_047524</name>
</gene>
<proteinExistence type="predicted"/>
<evidence type="ECO:0000313" key="2">
    <source>
        <dbReference type="Proteomes" id="UP000828390"/>
    </source>
</evidence>
<dbReference type="AlphaFoldDB" id="A0A9D4I1K0"/>
<dbReference type="Proteomes" id="UP000828390">
    <property type="component" value="Unassembled WGS sequence"/>
</dbReference>
<dbReference type="Gene3D" id="1.10.720.30">
    <property type="entry name" value="SAP domain"/>
    <property type="match status" value="1"/>
</dbReference>
<sequence length="100" mass="11462">MNNKTVKELKKAAKDQGLCGYAKLSKAELIARLSRHNDEDSGDDVWENAREDAWDNDVWENAREDTWAEPAKKPTIINRLFNWAVKPVKTVKTAVKNSYD</sequence>
<evidence type="ECO:0000313" key="1">
    <source>
        <dbReference type="EMBL" id="KAH3740813.1"/>
    </source>
</evidence>
<dbReference type="EMBL" id="JAIWYP010000011">
    <property type="protein sequence ID" value="KAH3740813.1"/>
    <property type="molecule type" value="Genomic_DNA"/>
</dbReference>
<evidence type="ECO:0008006" key="3">
    <source>
        <dbReference type="Google" id="ProtNLM"/>
    </source>
</evidence>
<reference evidence="1" key="1">
    <citation type="journal article" date="2019" name="bioRxiv">
        <title>The Genome of the Zebra Mussel, Dreissena polymorpha: A Resource for Invasive Species Research.</title>
        <authorList>
            <person name="McCartney M.A."/>
            <person name="Auch B."/>
            <person name="Kono T."/>
            <person name="Mallez S."/>
            <person name="Zhang Y."/>
            <person name="Obille A."/>
            <person name="Becker A."/>
            <person name="Abrahante J.E."/>
            <person name="Garbe J."/>
            <person name="Badalamenti J.P."/>
            <person name="Herman A."/>
            <person name="Mangelson H."/>
            <person name="Liachko I."/>
            <person name="Sullivan S."/>
            <person name="Sone E.D."/>
            <person name="Koren S."/>
            <person name="Silverstein K.A.T."/>
            <person name="Beckman K.B."/>
            <person name="Gohl D.M."/>
        </authorList>
    </citation>
    <scope>NUCLEOTIDE SEQUENCE</scope>
    <source>
        <strain evidence="1">Duluth1</strain>
        <tissue evidence="1">Whole animal</tissue>
    </source>
</reference>
<comment type="caution">
    <text evidence="1">The sequence shown here is derived from an EMBL/GenBank/DDBJ whole genome shotgun (WGS) entry which is preliminary data.</text>
</comment>
<name>A0A9D4I1K0_DREPO</name>
<reference evidence="1" key="2">
    <citation type="submission" date="2020-11" db="EMBL/GenBank/DDBJ databases">
        <authorList>
            <person name="McCartney M.A."/>
            <person name="Auch B."/>
            <person name="Kono T."/>
            <person name="Mallez S."/>
            <person name="Becker A."/>
            <person name="Gohl D.M."/>
            <person name="Silverstein K.A.T."/>
            <person name="Koren S."/>
            <person name="Bechman K.B."/>
            <person name="Herman A."/>
            <person name="Abrahante J.E."/>
            <person name="Garbe J."/>
        </authorList>
    </citation>
    <scope>NUCLEOTIDE SEQUENCE</scope>
    <source>
        <strain evidence="1">Duluth1</strain>
        <tissue evidence="1">Whole animal</tissue>
    </source>
</reference>
<keyword evidence="2" id="KW-1185">Reference proteome</keyword>